<evidence type="ECO:0000256" key="1">
    <source>
        <dbReference type="SAM" id="Phobius"/>
    </source>
</evidence>
<feature type="transmembrane region" description="Helical" evidence="1">
    <location>
        <begin position="33"/>
        <end position="57"/>
    </location>
</feature>
<protein>
    <recommendedName>
        <fullName evidence="4">DUF4305 domain-containing protein</fullName>
    </recommendedName>
</protein>
<evidence type="ECO:0008006" key="4">
    <source>
        <dbReference type="Google" id="ProtNLM"/>
    </source>
</evidence>
<keyword evidence="1" id="KW-1133">Transmembrane helix</keyword>
<dbReference type="EMBL" id="BAAADJ010000012">
    <property type="protein sequence ID" value="GAA0322880.1"/>
    <property type="molecule type" value="Genomic_DNA"/>
</dbReference>
<gene>
    <name evidence="2" type="ORF">GCM10008967_11750</name>
</gene>
<keyword evidence="1" id="KW-0472">Membrane</keyword>
<name>A0ABP3FTN2_9BACI</name>
<sequence>MRRPLSNGILYLVLGVIFTFFAIQNVQQSGWGFFTYLLIILATLDFGSGLRFIMIHFQLKQHQKKK</sequence>
<accession>A0ABP3FTN2</accession>
<evidence type="ECO:0000313" key="2">
    <source>
        <dbReference type="EMBL" id="GAA0322880.1"/>
    </source>
</evidence>
<dbReference type="InterPro" id="IPR025426">
    <property type="entry name" value="DUF4305"/>
</dbReference>
<dbReference type="Proteomes" id="UP001500782">
    <property type="component" value="Unassembled WGS sequence"/>
</dbReference>
<dbReference type="Pfam" id="PF14146">
    <property type="entry name" value="DUF4305"/>
    <property type="match status" value="1"/>
</dbReference>
<comment type="caution">
    <text evidence="2">The sequence shown here is derived from an EMBL/GenBank/DDBJ whole genome shotgun (WGS) entry which is preliminary data.</text>
</comment>
<keyword evidence="3" id="KW-1185">Reference proteome</keyword>
<feature type="transmembrane region" description="Helical" evidence="1">
    <location>
        <begin position="9"/>
        <end position="27"/>
    </location>
</feature>
<reference evidence="3" key="1">
    <citation type="journal article" date="2019" name="Int. J. Syst. Evol. Microbiol.">
        <title>The Global Catalogue of Microorganisms (GCM) 10K type strain sequencing project: providing services to taxonomists for standard genome sequencing and annotation.</title>
        <authorList>
            <consortium name="The Broad Institute Genomics Platform"/>
            <consortium name="The Broad Institute Genome Sequencing Center for Infectious Disease"/>
            <person name="Wu L."/>
            <person name="Ma J."/>
        </authorList>
    </citation>
    <scope>NUCLEOTIDE SEQUENCE [LARGE SCALE GENOMIC DNA]</scope>
    <source>
        <strain evidence="3">JCM 9731</strain>
    </source>
</reference>
<proteinExistence type="predicted"/>
<keyword evidence="1" id="KW-0812">Transmembrane</keyword>
<evidence type="ECO:0000313" key="3">
    <source>
        <dbReference type="Proteomes" id="UP001500782"/>
    </source>
</evidence>
<organism evidence="2 3">
    <name type="scientific">Bacillus carboniphilus</name>
    <dbReference type="NCBI Taxonomy" id="86663"/>
    <lineage>
        <taxon>Bacteria</taxon>
        <taxon>Bacillati</taxon>
        <taxon>Bacillota</taxon>
        <taxon>Bacilli</taxon>
        <taxon>Bacillales</taxon>
        <taxon>Bacillaceae</taxon>
        <taxon>Bacillus</taxon>
    </lineage>
</organism>
<dbReference type="RefSeq" id="WP_343797212.1">
    <property type="nucleotide sequence ID" value="NZ_BAAADJ010000012.1"/>
</dbReference>